<dbReference type="PANTHER" id="PTHR32552:SF68">
    <property type="entry name" value="FERRICHROME OUTER MEMBRANE TRANSPORTER_PHAGE RECEPTOR"/>
    <property type="match status" value="1"/>
</dbReference>
<dbReference type="InterPro" id="IPR039426">
    <property type="entry name" value="TonB-dep_rcpt-like"/>
</dbReference>
<evidence type="ECO:0000256" key="14">
    <source>
        <dbReference type="SAM" id="SignalP"/>
    </source>
</evidence>
<dbReference type="AlphaFoldDB" id="A0A0F6TPQ3"/>
<evidence type="ECO:0000256" key="10">
    <source>
        <dbReference type="ARBA" id="ARBA00023136"/>
    </source>
</evidence>
<evidence type="ECO:0000256" key="5">
    <source>
        <dbReference type="ARBA" id="ARBA00022692"/>
    </source>
</evidence>
<keyword evidence="7" id="KW-0408">Iron</keyword>
<evidence type="ECO:0000256" key="11">
    <source>
        <dbReference type="ARBA" id="ARBA00023237"/>
    </source>
</evidence>
<dbReference type="PROSITE" id="PS52016">
    <property type="entry name" value="TONB_DEPENDENT_REC_3"/>
    <property type="match status" value="1"/>
</dbReference>
<dbReference type="OrthoDB" id="127311at2"/>
<keyword evidence="2 12" id="KW-0813">Transport</keyword>
<evidence type="ECO:0000313" key="18">
    <source>
        <dbReference type="Proteomes" id="UP000034071"/>
    </source>
</evidence>
<dbReference type="InterPro" id="IPR000531">
    <property type="entry name" value="Beta-barrel_TonB"/>
</dbReference>
<dbReference type="InterPro" id="IPR037066">
    <property type="entry name" value="Plug_dom_sf"/>
</dbReference>
<evidence type="ECO:0000259" key="15">
    <source>
        <dbReference type="Pfam" id="PF00593"/>
    </source>
</evidence>
<evidence type="ECO:0000256" key="7">
    <source>
        <dbReference type="ARBA" id="ARBA00023004"/>
    </source>
</evidence>
<evidence type="ECO:0000256" key="3">
    <source>
        <dbReference type="ARBA" id="ARBA00022452"/>
    </source>
</evidence>
<keyword evidence="8" id="KW-0406">Ion transport</keyword>
<dbReference type="KEGG" id="kge:TQ33_0771"/>
<keyword evidence="6 14" id="KW-0732">Signal</keyword>
<dbReference type="PANTHER" id="PTHR32552">
    <property type="entry name" value="FERRICHROME IRON RECEPTOR-RELATED"/>
    <property type="match status" value="1"/>
</dbReference>
<proteinExistence type="inferred from homology"/>
<name>A0A0F6TPQ3_9GAMM</name>
<dbReference type="HOGENOM" id="CLU_008287_18_0_6"/>
<feature type="chain" id="PRO_5002510590" evidence="14">
    <location>
        <begin position="29"/>
        <end position="658"/>
    </location>
</feature>
<comment type="similarity">
    <text evidence="12 13">Belongs to the TonB-dependent receptor family.</text>
</comment>
<reference evidence="17 18" key="1">
    <citation type="submission" date="2015-02" db="EMBL/GenBank/DDBJ databases">
        <title>Complete genome sequence of Kangiella geojedonensis strain YCS-5T.</title>
        <authorList>
            <person name="Kim K.M."/>
        </authorList>
    </citation>
    <scope>NUCLEOTIDE SEQUENCE [LARGE SCALE GENOMIC DNA]</scope>
    <source>
        <strain evidence="17 18">YCS-5</strain>
    </source>
</reference>
<evidence type="ECO:0000256" key="13">
    <source>
        <dbReference type="RuleBase" id="RU003357"/>
    </source>
</evidence>
<dbReference type="GO" id="GO:0009279">
    <property type="term" value="C:cell outer membrane"/>
    <property type="evidence" value="ECO:0007669"/>
    <property type="project" value="UniProtKB-SubCell"/>
</dbReference>
<evidence type="ECO:0000256" key="1">
    <source>
        <dbReference type="ARBA" id="ARBA00004571"/>
    </source>
</evidence>
<keyword evidence="18" id="KW-1185">Reference proteome</keyword>
<dbReference type="Gene3D" id="2.170.130.10">
    <property type="entry name" value="TonB-dependent receptor, plug domain"/>
    <property type="match status" value="1"/>
</dbReference>
<dbReference type="GO" id="GO:0015344">
    <property type="term" value="F:siderophore uptake transmembrane transporter activity"/>
    <property type="evidence" value="ECO:0007669"/>
    <property type="project" value="TreeGrafter"/>
</dbReference>
<dbReference type="SUPFAM" id="SSF56935">
    <property type="entry name" value="Porins"/>
    <property type="match status" value="1"/>
</dbReference>
<keyword evidence="17" id="KW-0675">Receptor</keyword>
<keyword evidence="10 12" id="KW-0472">Membrane</keyword>
<protein>
    <submittedName>
        <fullName evidence="17">TonB-dependent receptor plug</fullName>
    </submittedName>
</protein>
<evidence type="ECO:0000256" key="8">
    <source>
        <dbReference type="ARBA" id="ARBA00023065"/>
    </source>
</evidence>
<feature type="domain" description="TonB-dependent receptor plug" evidence="16">
    <location>
        <begin position="53"/>
        <end position="157"/>
    </location>
</feature>
<accession>A0A0F6TPQ3</accession>
<sequence>MTQQTLAARSAAAAITAICGFGAPTAYAEEPVIGDDNTVVITASRFKEESVRLPTNITIISKEDIERSNATQIAQLLKRVAGIQVSSVSGKTTVSMRGISAEQASNNVLIQVDGRRLNYTDIAAPDLESVLVADIERIEIIQGAASTLYGDQAVAGVINIITHSGKNKESSANLVGGSYGTVQGSLNLNHALSQDWSFLLSANYLETDNYRDHNEREQSQLGLKFHYLTETSDWLFELNTNNEDLNTPGALLESDLDKSTQSRPEFANDYVDTQQGVLRVFGQETIDDNWQYAIDVNYLDSDIESINSFVGFPTTTVNTTDRKQWSVYPRIKGQWQADSGSIDWINGLDYDHAEYAFSLLGRGNEQVVKSVYSQLFVPVSQHTDLELAARYARVEDDLVDFMVYPTGIKLKNSATAYDLGASHQFDKRSKGYVRFSKNYRFAKVDEQSYTADGVVGLEPQTGDSLEVGYEQTLGHGFLKLSVYQLELDDEIFFDPAVTPPPGAFFPGANVNGGRSERLGFIADYQADISSKLTSGINYHYVDAEIKQGEPSSQGSTIPGVSEHTINGWFDWQIDKVANWYLEVNYRGSRYQEGDVANALPKIESHVILSSAINWRWQQLTLGIRVDNLLDKEYIDYAQFGGYYPANGRNGYAKLSYRF</sequence>
<evidence type="ECO:0000259" key="16">
    <source>
        <dbReference type="Pfam" id="PF07715"/>
    </source>
</evidence>
<keyword evidence="5 12" id="KW-0812">Transmembrane</keyword>
<dbReference type="STRING" id="914150.TQ33_0771"/>
<keyword evidence="11 12" id="KW-0998">Cell outer membrane</keyword>
<dbReference type="CDD" id="cd01347">
    <property type="entry name" value="ligand_gated_channel"/>
    <property type="match status" value="1"/>
</dbReference>
<feature type="domain" description="TonB-dependent receptor-like beta-barrel" evidence="15">
    <location>
        <begin position="213"/>
        <end position="628"/>
    </location>
</feature>
<evidence type="ECO:0000313" key="17">
    <source>
        <dbReference type="EMBL" id="AKE51745.1"/>
    </source>
</evidence>
<dbReference type="Pfam" id="PF07715">
    <property type="entry name" value="Plug"/>
    <property type="match status" value="1"/>
</dbReference>
<evidence type="ECO:0000256" key="4">
    <source>
        <dbReference type="ARBA" id="ARBA00022496"/>
    </source>
</evidence>
<dbReference type="Proteomes" id="UP000034071">
    <property type="component" value="Chromosome"/>
</dbReference>
<evidence type="ECO:0000256" key="6">
    <source>
        <dbReference type="ARBA" id="ARBA00022729"/>
    </source>
</evidence>
<dbReference type="InterPro" id="IPR036942">
    <property type="entry name" value="Beta-barrel_TonB_sf"/>
</dbReference>
<keyword evidence="3 12" id="KW-1134">Transmembrane beta strand</keyword>
<dbReference type="RefSeq" id="WP_052735188.1">
    <property type="nucleotide sequence ID" value="NZ_CP010975.1"/>
</dbReference>
<evidence type="ECO:0000256" key="9">
    <source>
        <dbReference type="ARBA" id="ARBA00023077"/>
    </source>
</evidence>
<gene>
    <name evidence="17" type="ORF">TQ33_0771</name>
</gene>
<evidence type="ECO:0000256" key="12">
    <source>
        <dbReference type="PROSITE-ProRule" id="PRU01360"/>
    </source>
</evidence>
<feature type="signal peptide" evidence="14">
    <location>
        <begin position="1"/>
        <end position="28"/>
    </location>
</feature>
<organism evidence="17 18">
    <name type="scientific">Kangiella geojedonensis</name>
    <dbReference type="NCBI Taxonomy" id="914150"/>
    <lineage>
        <taxon>Bacteria</taxon>
        <taxon>Pseudomonadati</taxon>
        <taxon>Pseudomonadota</taxon>
        <taxon>Gammaproteobacteria</taxon>
        <taxon>Kangiellales</taxon>
        <taxon>Kangiellaceae</taxon>
        <taxon>Kangiella</taxon>
    </lineage>
</organism>
<comment type="subcellular location">
    <subcellularLocation>
        <location evidence="1 12">Cell outer membrane</location>
        <topology evidence="1 12">Multi-pass membrane protein</topology>
    </subcellularLocation>
</comment>
<dbReference type="InterPro" id="IPR012910">
    <property type="entry name" value="Plug_dom"/>
</dbReference>
<evidence type="ECO:0000256" key="2">
    <source>
        <dbReference type="ARBA" id="ARBA00022448"/>
    </source>
</evidence>
<keyword evidence="9 13" id="KW-0798">TonB box</keyword>
<dbReference type="Pfam" id="PF00593">
    <property type="entry name" value="TonB_dep_Rec_b-barrel"/>
    <property type="match status" value="1"/>
</dbReference>
<dbReference type="Gene3D" id="2.40.170.20">
    <property type="entry name" value="TonB-dependent receptor, beta-barrel domain"/>
    <property type="match status" value="1"/>
</dbReference>
<keyword evidence="4" id="KW-0410">Iron transport</keyword>
<dbReference type="EMBL" id="CP010975">
    <property type="protein sequence ID" value="AKE51745.1"/>
    <property type="molecule type" value="Genomic_DNA"/>
</dbReference>